<reference evidence="1" key="1">
    <citation type="submission" date="2020-05" db="EMBL/GenBank/DDBJ databases">
        <authorList>
            <person name="Chiriac C."/>
            <person name="Salcher M."/>
            <person name="Ghai R."/>
            <person name="Kavagutti S V."/>
        </authorList>
    </citation>
    <scope>NUCLEOTIDE SEQUENCE</scope>
</reference>
<accession>A0A6J5T7S5</accession>
<protein>
    <submittedName>
        <fullName evidence="1">Uncharacterized protein</fullName>
    </submittedName>
</protein>
<sequence>MTLNEMTIEELYHYGVSRFNEIMMIYGDDEMKSSQMRDLLLGMLISMKKLAGADDDA</sequence>
<evidence type="ECO:0000313" key="1">
    <source>
        <dbReference type="EMBL" id="CAB4240812.1"/>
    </source>
</evidence>
<name>A0A6J5T7S5_9CAUD</name>
<gene>
    <name evidence="1" type="ORF">UFOVP23_21</name>
</gene>
<organism evidence="1">
    <name type="scientific">uncultured Caudovirales phage</name>
    <dbReference type="NCBI Taxonomy" id="2100421"/>
    <lineage>
        <taxon>Viruses</taxon>
        <taxon>Duplodnaviria</taxon>
        <taxon>Heunggongvirae</taxon>
        <taxon>Uroviricota</taxon>
        <taxon>Caudoviricetes</taxon>
        <taxon>Peduoviridae</taxon>
        <taxon>Maltschvirus</taxon>
        <taxon>Maltschvirus maltsch</taxon>
    </lineage>
</organism>
<dbReference type="EMBL" id="LR797815">
    <property type="protein sequence ID" value="CAB4240812.1"/>
    <property type="molecule type" value="Genomic_DNA"/>
</dbReference>
<proteinExistence type="predicted"/>